<dbReference type="GO" id="GO:0005304">
    <property type="term" value="F:L-valine transmembrane transporter activity"/>
    <property type="evidence" value="ECO:0007669"/>
    <property type="project" value="TreeGrafter"/>
</dbReference>
<dbReference type="GO" id="GO:1903806">
    <property type="term" value="P:L-isoleucine import across plasma membrane"/>
    <property type="evidence" value="ECO:0007669"/>
    <property type="project" value="TreeGrafter"/>
</dbReference>
<proteinExistence type="predicted"/>
<evidence type="ECO:0000256" key="4">
    <source>
        <dbReference type="SAM" id="MobiDB-lite"/>
    </source>
</evidence>
<dbReference type="EMBL" id="JAMTCK010000009">
    <property type="protein sequence ID" value="MCP2167351.1"/>
    <property type="molecule type" value="Genomic_DNA"/>
</dbReference>
<dbReference type="Pfam" id="PF12399">
    <property type="entry name" value="BCA_ABC_TP_C"/>
    <property type="match status" value="1"/>
</dbReference>
<dbReference type="CDD" id="cd03219">
    <property type="entry name" value="ABC_Mj1267_LivG_branched"/>
    <property type="match status" value="1"/>
</dbReference>
<dbReference type="GO" id="GO:1903805">
    <property type="term" value="P:L-valine import across plasma membrane"/>
    <property type="evidence" value="ECO:0007669"/>
    <property type="project" value="TreeGrafter"/>
</dbReference>
<organism evidence="6 7">
    <name type="scientific">Goodfellowiella coeruleoviolacea</name>
    <dbReference type="NCBI Taxonomy" id="334858"/>
    <lineage>
        <taxon>Bacteria</taxon>
        <taxon>Bacillati</taxon>
        <taxon>Actinomycetota</taxon>
        <taxon>Actinomycetes</taxon>
        <taxon>Pseudonocardiales</taxon>
        <taxon>Pseudonocardiaceae</taxon>
        <taxon>Goodfellowiella</taxon>
    </lineage>
</organism>
<dbReference type="GO" id="GO:0005524">
    <property type="term" value="F:ATP binding"/>
    <property type="evidence" value="ECO:0007669"/>
    <property type="project" value="UniProtKB-KW"/>
</dbReference>
<protein>
    <submittedName>
        <fullName evidence="6">Branched-chain amino acid transport system ATP-binding protein</fullName>
    </submittedName>
</protein>
<evidence type="ECO:0000313" key="6">
    <source>
        <dbReference type="EMBL" id="MCP2167351.1"/>
    </source>
</evidence>
<dbReference type="PANTHER" id="PTHR45772">
    <property type="entry name" value="CONSERVED COMPONENT OF ABC TRANSPORTER FOR NATURAL AMINO ACIDS-RELATED"/>
    <property type="match status" value="1"/>
</dbReference>
<feature type="region of interest" description="Disordered" evidence="4">
    <location>
        <begin position="1"/>
        <end position="21"/>
    </location>
</feature>
<keyword evidence="1" id="KW-0813">Transport</keyword>
<keyword evidence="3 6" id="KW-0067">ATP-binding</keyword>
<evidence type="ECO:0000256" key="1">
    <source>
        <dbReference type="ARBA" id="ARBA00022448"/>
    </source>
</evidence>
<evidence type="ECO:0000256" key="2">
    <source>
        <dbReference type="ARBA" id="ARBA00022741"/>
    </source>
</evidence>
<reference evidence="6" key="1">
    <citation type="submission" date="2022-06" db="EMBL/GenBank/DDBJ databases">
        <title>Genomic Encyclopedia of Archaeal and Bacterial Type Strains, Phase II (KMG-II): from individual species to whole genera.</title>
        <authorList>
            <person name="Goeker M."/>
        </authorList>
    </citation>
    <scope>NUCLEOTIDE SEQUENCE</scope>
    <source>
        <strain evidence="6">DSM 43935</strain>
    </source>
</reference>
<keyword evidence="7" id="KW-1185">Reference proteome</keyword>
<dbReference type="GO" id="GO:0005886">
    <property type="term" value="C:plasma membrane"/>
    <property type="evidence" value="ECO:0007669"/>
    <property type="project" value="TreeGrafter"/>
</dbReference>
<dbReference type="InterPro" id="IPR032823">
    <property type="entry name" value="BCA_ABC_TP_C"/>
</dbReference>
<name>A0AAE3GFL4_9PSEU</name>
<sequence>MTIETNNEPDSGPVSGPVGGPDTGAPAVVLAVAGLRRSFSGLTAVDGIDFEVRAGEVVSVIGPNGSGKTTTLNLVSGVIRADSGRVSLGGTRIDRSTVEEIAAAGLARTFQNGRVFGGLTVAENVEVGLYPTRRAARPLRRLARLPVLRWLALVAEVAVALVPTRAVRAEQAEVAARVTAQLARFHERLAPRRDNQAHTLSYANRRRTEIARALASGPRLLLLDEPTAGMNQTETAEVLDQLLALKAAGQTMLLVEHKLDLVMALSDRVLVMDNGRIIAAGPPHQVRNDPAVIEAYLGRRRAGGSSEETA</sequence>
<dbReference type="Gene3D" id="3.40.50.300">
    <property type="entry name" value="P-loop containing nucleotide triphosphate hydrolases"/>
    <property type="match status" value="1"/>
</dbReference>
<dbReference type="GO" id="GO:0042941">
    <property type="term" value="P:D-alanine transmembrane transport"/>
    <property type="evidence" value="ECO:0007669"/>
    <property type="project" value="TreeGrafter"/>
</dbReference>
<accession>A0AAE3GFL4</accession>
<dbReference type="SUPFAM" id="SSF52540">
    <property type="entry name" value="P-loop containing nucleoside triphosphate hydrolases"/>
    <property type="match status" value="1"/>
</dbReference>
<evidence type="ECO:0000313" key="7">
    <source>
        <dbReference type="Proteomes" id="UP001206128"/>
    </source>
</evidence>
<dbReference type="SMART" id="SM00382">
    <property type="entry name" value="AAA"/>
    <property type="match status" value="1"/>
</dbReference>
<dbReference type="GO" id="GO:0015192">
    <property type="term" value="F:L-phenylalanine transmembrane transporter activity"/>
    <property type="evidence" value="ECO:0007669"/>
    <property type="project" value="TreeGrafter"/>
</dbReference>
<dbReference type="PROSITE" id="PS50893">
    <property type="entry name" value="ABC_TRANSPORTER_2"/>
    <property type="match status" value="1"/>
</dbReference>
<evidence type="ECO:0000259" key="5">
    <source>
        <dbReference type="PROSITE" id="PS50893"/>
    </source>
</evidence>
<dbReference type="AlphaFoldDB" id="A0AAE3GFL4"/>
<dbReference type="InterPro" id="IPR003439">
    <property type="entry name" value="ABC_transporter-like_ATP-bd"/>
</dbReference>
<keyword evidence="2" id="KW-0547">Nucleotide-binding</keyword>
<dbReference type="Proteomes" id="UP001206128">
    <property type="component" value="Unassembled WGS sequence"/>
</dbReference>
<dbReference type="RefSeq" id="WP_253774115.1">
    <property type="nucleotide sequence ID" value="NZ_JAMTCK010000009.1"/>
</dbReference>
<gene>
    <name evidence="6" type="ORF">LX83_004224</name>
</gene>
<dbReference type="InterPro" id="IPR051120">
    <property type="entry name" value="ABC_AA/LPS_Transport"/>
</dbReference>
<feature type="domain" description="ABC transporter" evidence="5">
    <location>
        <begin position="30"/>
        <end position="299"/>
    </location>
</feature>
<evidence type="ECO:0000256" key="3">
    <source>
        <dbReference type="ARBA" id="ARBA00022840"/>
    </source>
</evidence>
<dbReference type="GO" id="GO:0015188">
    <property type="term" value="F:L-isoleucine transmembrane transporter activity"/>
    <property type="evidence" value="ECO:0007669"/>
    <property type="project" value="TreeGrafter"/>
</dbReference>
<dbReference type="PANTHER" id="PTHR45772:SF7">
    <property type="entry name" value="AMINO ACID ABC TRANSPORTER ATP-BINDING PROTEIN"/>
    <property type="match status" value="1"/>
</dbReference>
<comment type="caution">
    <text evidence="6">The sequence shown here is derived from an EMBL/GenBank/DDBJ whole genome shotgun (WGS) entry which is preliminary data.</text>
</comment>
<dbReference type="InterPro" id="IPR003593">
    <property type="entry name" value="AAA+_ATPase"/>
</dbReference>
<dbReference type="GO" id="GO:0015808">
    <property type="term" value="P:L-alanine transport"/>
    <property type="evidence" value="ECO:0007669"/>
    <property type="project" value="TreeGrafter"/>
</dbReference>
<dbReference type="FunFam" id="3.40.50.300:FF:000421">
    <property type="entry name" value="Branched-chain amino acid ABC transporter ATP-binding protein"/>
    <property type="match status" value="1"/>
</dbReference>
<dbReference type="GO" id="GO:0016887">
    <property type="term" value="F:ATP hydrolysis activity"/>
    <property type="evidence" value="ECO:0007669"/>
    <property type="project" value="InterPro"/>
</dbReference>
<dbReference type="InterPro" id="IPR027417">
    <property type="entry name" value="P-loop_NTPase"/>
</dbReference>
<dbReference type="Pfam" id="PF00005">
    <property type="entry name" value="ABC_tran"/>
    <property type="match status" value="1"/>
</dbReference>